<dbReference type="EMBL" id="CM051400">
    <property type="protein sequence ID" value="KAJ4715676.1"/>
    <property type="molecule type" value="Genomic_DNA"/>
</dbReference>
<keyword evidence="2" id="KW-1185">Reference proteome</keyword>
<evidence type="ECO:0000313" key="2">
    <source>
        <dbReference type="Proteomes" id="UP001164539"/>
    </source>
</evidence>
<sequence length="184" mass="20791">MLLGKRPRPPIKRTTSMTGITVDITNAESPASDGPDQQNPHASLGQEVLPGSYENNHDHQSSMMMNFGTNHHHDQRFLTAMVSPRNFNSHLQQRERSRSNSNDFIETPHFLKSCGLCKRRLHPGRDIYMYRGDTAFCSLECREQQMKQDERKEKIAAGKINKEESHKNNAAAESSKKSQTVAAA</sequence>
<name>A0ACC1XW72_MELAZ</name>
<reference evidence="1 2" key="1">
    <citation type="journal article" date="2023" name="Science">
        <title>Complex scaffold remodeling in plant triterpene biosynthesis.</title>
        <authorList>
            <person name="De La Pena R."/>
            <person name="Hodgson H."/>
            <person name="Liu J.C."/>
            <person name="Stephenson M.J."/>
            <person name="Martin A.C."/>
            <person name="Owen C."/>
            <person name="Harkess A."/>
            <person name="Leebens-Mack J."/>
            <person name="Jimenez L.E."/>
            <person name="Osbourn A."/>
            <person name="Sattely E.S."/>
        </authorList>
    </citation>
    <scope>NUCLEOTIDE SEQUENCE [LARGE SCALE GENOMIC DNA]</scope>
    <source>
        <strain evidence="2">cv. JPN11</strain>
        <tissue evidence="1">Leaf</tissue>
    </source>
</reference>
<proteinExistence type="predicted"/>
<protein>
    <submittedName>
        <fullName evidence="1">Uncharacterized protein</fullName>
    </submittedName>
</protein>
<organism evidence="1 2">
    <name type="scientific">Melia azedarach</name>
    <name type="common">Chinaberry tree</name>
    <dbReference type="NCBI Taxonomy" id="155640"/>
    <lineage>
        <taxon>Eukaryota</taxon>
        <taxon>Viridiplantae</taxon>
        <taxon>Streptophyta</taxon>
        <taxon>Embryophyta</taxon>
        <taxon>Tracheophyta</taxon>
        <taxon>Spermatophyta</taxon>
        <taxon>Magnoliopsida</taxon>
        <taxon>eudicotyledons</taxon>
        <taxon>Gunneridae</taxon>
        <taxon>Pentapetalae</taxon>
        <taxon>rosids</taxon>
        <taxon>malvids</taxon>
        <taxon>Sapindales</taxon>
        <taxon>Meliaceae</taxon>
        <taxon>Melia</taxon>
    </lineage>
</organism>
<evidence type="ECO:0000313" key="1">
    <source>
        <dbReference type="EMBL" id="KAJ4715676.1"/>
    </source>
</evidence>
<gene>
    <name evidence="1" type="ORF">OWV82_014005</name>
</gene>
<dbReference type="Proteomes" id="UP001164539">
    <property type="component" value="Chromosome 7"/>
</dbReference>
<comment type="caution">
    <text evidence="1">The sequence shown here is derived from an EMBL/GenBank/DDBJ whole genome shotgun (WGS) entry which is preliminary data.</text>
</comment>
<accession>A0ACC1XW72</accession>